<dbReference type="Proteomes" id="UP000612055">
    <property type="component" value="Unassembled WGS sequence"/>
</dbReference>
<gene>
    <name evidence="6" type="ORF">HYH03_013348</name>
</gene>
<accession>A0A835XPW1</accession>
<dbReference type="SUPFAM" id="SSF144232">
    <property type="entry name" value="HIT/MYND zinc finger-like"/>
    <property type="match status" value="1"/>
</dbReference>
<dbReference type="Gene3D" id="6.10.140.2220">
    <property type="match status" value="1"/>
</dbReference>
<protein>
    <recommendedName>
        <fullName evidence="5">MYND-type domain-containing protein</fullName>
    </recommendedName>
</protein>
<dbReference type="GO" id="GO:0008270">
    <property type="term" value="F:zinc ion binding"/>
    <property type="evidence" value="ECO:0007669"/>
    <property type="project" value="UniProtKB-KW"/>
</dbReference>
<sequence length="881" mass="91052">MLERVLTPFASCARGPRPSRERAELLYRLPAPLWEPGFMVLMAGLATATADFAEATARPEVQRVLGMRGAQGPIAASTDADSCAEVAVVCAQYAGLACSTLVDFTAPRVGVALDSLQALAAAATAQAALAGEGVALASALAESQLLPAVAGAILRTPAPEFQRIRDDEDLQTRARDVARASTAFAGALMAAILVLPRTGSAAAGFAAALSHPDVVALQEGLAERLLVHGAVALKRGEEAAGSGEGCRWWLPEVEARLGHVINGVRQDAWRPEETGSWLEQVHEIMLGALPSALCARPPAAPPPARLKALEPRVLEAVHRLFCGKVLGGAYAPQPTWRLFQAPALDGIMEVTGRAESAAWGLALQALLAEAQLGGQCRVMDCGLADEDPMRLLYGMAGALNAMNRLAMDPSCAPQSLGASSPKELQAQLTRAGLAASLDHALRLAFTAADRAAITGDPELRGLARDMAEVPLQVGQVLACKALPLAARCGSGGALVTLAKRCCMMAQRLQDLEAAGTAEARREERELLAGIIHRLMPATPKCLRTLAEFKDAGLSTGGKDAGPSTTPGREALAFVGRSLCLFVTQVASRAALRRLSAPQLLACQPHRLLAAGCKLLCANVAAPSGSVGARPGDADKAGDLPPMLASMVVETAVTLAAHPQLSTQVRTWLEPLGEGGGGTRAAAAAEAAPAGADESSTRGCLEPLLREWVLPRVQSSEFGGSGAVLQSLLRAAAAGEAQFRSQALALAQDLQRGLGIVVRVKGSETAFYPGMNLAALVAHELAQEEEAQAASSSDVAALVAAPLPPPLAVPLAEAAFPGLRACANPACMSYGGRSEADLPLKHCSRCKRVRYCGSACQAAHWKAGHKHDCQAAGAAGAAALPS</sequence>
<dbReference type="AlphaFoldDB" id="A0A835XPW1"/>
<name>A0A835XPW1_9CHLO</name>
<keyword evidence="1" id="KW-0479">Metal-binding</keyword>
<keyword evidence="2 4" id="KW-0863">Zinc-finger</keyword>
<evidence type="ECO:0000259" key="5">
    <source>
        <dbReference type="PROSITE" id="PS50865"/>
    </source>
</evidence>
<evidence type="ECO:0000256" key="1">
    <source>
        <dbReference type="ARBA" id="ARBA00022723"/>
    </source>
</evidence>
<dbReference type="Pfam" id="PF01753">
    <property type="entry name" value="zf-MYND"/>
    <property type="match status" value="1"/>
</dbReference>
<evidence type="ECO:0000256" key="2">
    <source>
        <dbReference type="ARBA" id="ARBA00022771"/>
    </source>
</evidence>
<keyword evidence="7" id="KW-1185">Reference proteome</keyword>
<reference evidence="6" key="1">
    <citation type="journal article" date="2020" name="bioRxiv">
        <title>Comparative genomics of Chlamydomonas.</title>
        <authorList>
            <person name="Craig R.J."/>
            <person name="Hasan A.R."/>
            <person name="Ness R.W."/>
            <person name="Keightley P.D."/>
        </authorList>
    </citation>
    <scope>NUCLEOTIDE SEQUENCE</scope>
    <source>
        <strain evidence="6">CCAP 11/70</strain>
    </source>
</reference>
<dbReference type="InterPro" id="IPR002893">
    <property type="entry name" value="Znf_MYND"/>
</dbReference>
<evidence type="ECO:0000313" key="7">
    <source>
        <dbReference type="Proteomes" id="UP000612055"/>
    </source>
</evidence>
<dbReference type="PROSITE" id="PS50865">
    <property type="entry name" value="ZF_MYND_2"/>
    <property type="match status" value="1"/>
</dbReference>
<evidence type="ECO:0000256" key="3">
    <source>
        <dbReference type="ARBA" id="ARBA00022833"/>
    </source>
</evidence>
<dbReference type="EMBL" id="JAEHOE010000088">
    <property type="protein sequence ID" value="KAG2488043.1"/>
    <property type="molecule type" value="Genomic_DNA"/>
</dbReference>
<feature type="domain" description="MYND-type" evidence="5">
    <location>
        <begin position="826"/>
        <end position="868"/>
    </location>
</feature>
<keyword evidence="3" id="KW-0862">Zinc</keyword>
<organism evidence="6 7">
    <name type="scientific">Edaphochlamys debaryana</name>
    <dbReference type="NCBI Taxonomy" id="47281"/>
    <lineage>
        <taxon>Eukaryota</taxon>
        <taxon>Viridiplantae</taxon>
        <taxon>Chlorophyta</taxon>
        <taxon>core chlorophytes</taxon>
        <taxon>Chlorophyceae</taxon>
        <taxon>CS clade</taxon>
        <taxon>Chlamydomonadales</taxon>
        <taxon>Chlamydomonadales incertae sedis</taxon>
        <taxon>Edaphochlamys</taxon>
    </lineage>
</organism>
<comment type="caution">
    <text evidence="6">The sequence shown here is derived from an EMBL/GenBank/DDBJ whole genome shotgun (WGS) entry which is preliminary data.</text>
</comment>
<dbReference type="OrthoDB" id="534422at2759"/>
<proteinExistence type="predicted"/>
<evidence type="ECO:0000313" key="6">
    <source>
        <dbReference type="EMBL" id="KAG2488043.1"/>
    </source>
</evidence>
<evidence type="ECO:0000256" key="4">
    <source>
        <dbReference type="PROSITE-ProRule" id="PRU00134"/>
    </source>
</evidence>